<feature type="region of interest" description="Disordered" evidence="1">
    <location>
        <begin position="187"/>
        <end position="236"/>
    </location>
</feature>
<dbReference type="Proteomes" id="UP000038009">
    <property type="component" value="Unassembled WGS sequence"/>
</dbReference>
<organism evidence="2 3">
    <name type="scientific">Leptomonas seymouri</name>
    <dbReference type="NCBI Taxonomy" id="5684"/>
    <lineage>
        <taxon>Eukaryota</taxon>
        <taxon>Discoba</taxon>
        <taxon>Euglenozoa</taxon>
        <taxon>Kinetoplastea</taxon>
        <taxon>Metakinetoplastina</taxon>
        <taxon>Trypanosomatida</taxon>
        <taxon>Trypanosomatidae</taxon>
        <taxon>Leishmaniinae</taxon>
        <taxon>Leptomonas</taxon>
    </lineage>
</organism>
<proteinExistence type="predicted"/>
<comment type="caution">
    <text evidence="2">The sequence shown here is derived from an EMBL/GenBank/DDBJ whole genome shotgun (WGS) entry which is preliminary data.</text>
</comment>
<sequence length="588" mass="64067">MRRHPKRKNPRRRRGVGSAACRSRCRCRVLVSLLKTRLQLSSNATTWFAGWHLHRTTPAYATLQPTQESSLRRGFAWRRRSAERLSGSSALHSPRATSSLASAGVAAQRFALSTSLHLSSLVSFPCAPRRAVAGVCTRMSSPLYGGATTARDQEKSAARSAKLTDLFERLAAADARARHCGSIEIEDTDDVGNVSSPGPSEQARHSRRQRKRAPVSGNAGRAPLPSFGSPVHHQSSAVSLRNGRAVVLSANGRRLPPAFYEQARVLGNVEATAAEVQSTLQKLRRNLAVRSRKPSDACSNARGSSSAHVGGRENTAGSAGSPYDLSSGLDRGVGGTLTSSAARQRLIAAEEAKMEKLRVQRARVAAADEGASDDRSVEDYGVDCEVPPLSGESHLASEVAFVAEHFAKTKDSALAMAEVEELAPTTSAAPWWSSALRLRDMKASAARLGYHARAALNWSYRAREQLLLQVAHLNNISASIRSQLLQQQQRLQEFQTRLRDGHQAVTQMQAAIAQWQVHAQTESGRRAELQEELLARAREIAVVDASERNHLKAELALLLTEREWPSPSLQRDAQAVLEWLRCPSTLLE</sequence>
<feature type="region of interest" description="Disordered" evidence="1">
    <location>
        <begin position="288"/>
        <end position="323"/>
    </location>
</feature>
<dbReference type="OrthoDB" id="273844at2759"/>
<reference evidence="2 3" key="1">
    <citation type="journal article" date="2015" name="PLoS Pathog.">
        <title>Leptomonas seymouri: Adaptations to the Dixenous Life Cycle Analyzed by Genome Sequencing, Transcriptome Profiling and Co-infection with Leishmania donovani.</title>
        <authorList>
            <person name="Kraeva N."/>
            <person name="Butenko A."/>
            <person name="Hlavacova J."/>
            <person name="Kostygov A."/>
            <person name="Myskova J."/>
            <person name="Grybchuk D."/>
            <person name="Lestinova T."/>
            <person name="Votypka J."/>
            <person name="Volf P."/>
            <person name="Opperdoes F."/>
            <person name="Flegontov P."/>
            <person name="Lukes J."/>
            <person name="Yurchenko V."/>
        </authorList>
    </citation>
    <scope>NUCLEOTIDE SEQUENCE [LARGE SCALE GENOMIC DNA]</scope>
    <source>
        <strain evidence="2 3">ATCC 30220</strain>
    </source>
</reference>
<dbReference type="VEuPathDB" id="TriTrypDB:Lsey_0405_0040"/>
<dbReference type="AlphaFoldDB" id="A0A0N1PAB8"/>
<dbReference type="OMA" id="PRPFHEQ"/>
<name>A0A0N1PAB8_LEPSE</name>
<accession>A0A0N1PAB8</accession>
<gene>
    <name evidence="2" type="ORF">ABL78_7709</name>
</gene>
<protein>
    <submittedName>
        <fullName evidence="2">Uncharacterized protein</fullName>
    </submittedName>
</protein>
<keyword evidence="3" id="KW-1185">Reference proteome</keyword>
<feature type="compositionally biased region" description="Polar residues" evidence="1">
    <location>
        <begin position="297"/>
        <end position="307"/>
    </location>
</feature>
<evidence type="ECO:0000313" key="2">
    <source>
        <dbReference type="EMBL" id="KPI83264.1"/>
    </source>
</evidence>
<evidence type="ECO:0000256" key="1">
    <source>
        <dbReference type="SAM" id="MobiDB-lite"/>
    </source>
</evidence>
<evidence type="ECO:0000313" key="3">
    <source>
        <dbReference type="Proteomes" id="UP000038009"/>
    </source>
</evidence>
<dbReference type="EMBL" id="LJSK01000405">
    <property type="protein sequence ID" value="KPI83264.1"/>
    <property type="molecule type" value="Genomic_DNA"/>
</dbReference>